<evidence type="ECO:0000313" key="3">
    <source>
        <dbReference type="EMBL" id="MBW8487272.1"/>
    </source>
</evidence>
<dbReference type="CDD" id="cd00838">
    <property type="entry name" value="MPP_superfamily"/>
    <property type="match status" value="1"/>
</dbReference>
<dbReference type="PANTHER" id="PTHR42850">
    <property type="entry name" value="METALLOPHOSPHOESTERASE"/>
    <property type="match status" value="1"/>
</dbReference>
<organism evidence="3 4">
    <name type="scientific">Actinomadura parmotrematis</name>
    <dbReference type="NCBI Taxonomy" id="2864039"/>
    <lineage>
        <taxon>Bacteria</taxon>
        <taxon>Bacillati</taxon>
        <taxon>Actinomycetota</taxon>
        <taxon>Actinomycetes</taxon>
        <taxon>Streptosporangiales</taxon>
        <taxon>Thermomonosporaceae</taxon>
        <taxon>Actinomadura</taxon>
    </lineage>
</organism>
<sequence length="263" mass="27682">MRLFGPAPWEGEPAVHGPVGRVAVLADVHANVPAFEAVLAEPDVRSADLVVLCGDLTWGPEPERAHELIAGLGGRALCVRGNADRCVTEIRAGGRPVATAREGWLPGLHSPRAAAFLESLPFSVVVDVAGLGPVRFCHGSPRSDHEAVTPGTPAERFAELAGSARVLVTGHTHLQFDRRVAGRRSVGPGSVGLPFHDGEPGTAHWALLGPDVELRASRYDVAEAIDRARASGDPAAERIAAMLLEPPEPAGIVEYAEARVFVD</sequence>
<accession>A0ABS7G646</accession>
<dbReference type="InterPro" id="IPR024654">
    <property type="entry name" value="Calcineurin-like_PHP_lpxH"/>
</dbReference>
<evidence type="ECO:0000259" key="2">
    <source>
        <dbReference type="Pfam" id="PF12850"/>
    </source>
</evidence>
<evidence type="ECO:0000313" key="4">
    <source>
        <dbReference type="Proteomes" id="UP000774570"/>
    </source>
</evidence>
<reference evidence="3 4" key="1">
    <citation type="submission" date="2021-07" db="EMBL/GenBank/DDBJ databases">
        <title>Actinomadura sp. PM05-2 isolated from lichen.</title>
        <authorList>
            <person name="Somphong A."/>
            <person name="Phongsopitanun W."/>
            <person name="Tanasupawat S."/>
            <person name="Peongsungnone V."/>
        </authorList>
    </citation>
    <scope>NUCLEOTIDE SEQUENCE [LARGE SCALE GENOMIC DNA]</scope>
    <source>
        <strain evidence="3 4">PM05-2</strain>
    </source>
</reference>
<dbReference type="Pfam" id="PF12850">
    <property type="entry name" value="Metallophos_2"/>
    <property type="match status" value="1"/>
</dbReference>
<dbReference type="RefSeq" id="WP_220170509.1">
    <property type="nucleotide sequence ID" value="NZ_JAIBOA010000032.1"/>
</dbReference>
<comment type="caution">
    <text evidence="3">The sequence shown here is derived from an EMBL/GenBank/DDBJ whole genome shotgun (WGS) entry which is preliminary data.</text>
</comment>
<dbReference type="EMBL" id="JAIBOA010000032">
    <property type="protein sequence ID" value="MBW8487272.1"/>
    <property type="molecule type" value="Genomic_DNA"/>
</dbReference>
<proteinExistence type="inferred from homology"/>
<dbReference type="Gene3D" id="3.60.21.10">
    <property type="match status" value="1"/>
</dbReference>
<name>A0ABS7G646_9ACTN</name>
<dbReference type="SUPFAM" id="SSF56300">
    <property type="entry name" value="Metallo-dependent phosphatases"/>
    <property type="match status" value="1"/>
</dbReference>
<dbReference type="Proteomes" id="UP000774570">
    <property type="component" value="Unassembled WGS sequence"/>
</dbReference>
<dbReference type="InterPro" id="IPR029052">
    <property type="entry name" value="Metallo-depent_PP-like"/>
</dbReference>
<protein>
    <submittedName>
        <fullName evidence="3">Metallophosphatase family protein</fullName>
    </submittedName>
</protein>
<gene>
    <name evidence="3" type="ORF">K1Y72_33285</name>
</gene>
<dbReference type="PANTHER" id="PTHR42850:SF2">
    <property type="entry name" value="BLL5683 PROTEIN"/>
    <property type="match status" value="1"/>
</dbReference>
<dbReference type="InterPro" id="IPR050126">
    <property type="entry name" value="Ap4A_hydrolase"/>
</dbReference>
<evidence type="ECO:0000256" key="1">
    <source>
        <dbReference type="ARBA" id="ARBA00008950"/>
    </source>
</evidence>
<dbReference type="InterPro" id="IPR011152">
    <property type="entry name" value="Pesterase_MJ0912"/>
</dbReference>
<comment type="similarity">
    <text evidence="1">Belongs to the metallophosphoesterase superfamily. YfcE family.</text>
</comment>
<dbReference type="PIRSF" id="PIRSF000883">
    <property type="entry name" value="Pesterase_MJ0912"/>
    <property type="match status" value="1"/>
</dbReference>
<feature type="domain" description="Calcineurin-like phosphoesterase" evidence="2">
    <location>
        <begin position="21"/>
        <end position="201"/>
    </location>
</feature>
<keyword evidence="4" id="KW-1185">Reference proteome</keyword>